<organism evidence="1 2">
    <name type="scientific">Pseudorhizobium pelagicum</name>
    <dbReference type="NCBI Taxonomy" id="1509405"/>
    <lineage>
        <taxon>Bacteria</taxon>
        <taxon>Pseudomonadati</taxon>
        <taxon>Pseudomonadota</taxon>
        <taxon>Alphaproteobacteria</taxon>
        <taxon>Hyphomicrobiales</taxon>
        <taxon>Rhizobiaceae</taxon>
        <taxon>Rhizobium/Agrobacterium group</taxon>
        <taxon>Pseudorhizobium</taxon>
    </lineage>
</organism>
<dbReference type="EMBL" id="JOKJ01000066">
    <property type="protein sequence ID" value="KEQ02226.1"/>
    <property type="molecule type" value="Genomic_DNA"/>
</dbReference>
<name>A0A922NXJ4_9HYPH</name>
<accession>A0A922NXJ4</accession>
<protein>
    <submittedName>
        <fullName evidence="1">Uncharacterized protein</fullName>
    </submittedName>
</protein>
<sequence>MARKNHLRRSGVVTHPYSFKHLRDHFNERLFRVGLIKFGMCPRQRLAPQDFVNDLTWLRNLACVDALADQFSQFQQ</sequence>
<keyword evidence="2" id="KW-1185">Reference proteome</keyword>
<evidence type="ECO:0000313" key="1">
    <source>
        <dbReference type="EMBL" id="KEQ02226.1"/>
    </source>
</evidence>
<evidence type="ECO:0000313" key="2">
    <source>
        <dbReference type="Proteomes" id="UP000052167"/>
    </source>
</evidence>
<reference evidence="1 2" key="1">
    <citation type="submission" date="2014-06" db="EMBL/GenBank/DDBJ databases">
        <title>Rhizobium pelagicum/R2-400B4.</title>
        <authorList>
            <person name="Kimes N.E."/>
            <person name="Lopez-Perez M."/>
        </authorList>
    </citation>
    <scope>NUCLEOTIDE SEQUENCE [LARGE SCALE GENOMIC DNA]</scope>
    <source>
        <strain evidence="1 2">R2-400B4</strain>
    </source>
</reference>
<dbReference type="Proteomes" id="UP000052167">
    <property type="component" value="Unassembled WGS sequence"/>
</dbReference>
<gene>
    <name evidence="1" type="ORF">GV68_23640</name>
</gene>
<comment type="caution">
    <text evidence="1">The sequence shown here is derived from an EMBL/GenBank/DDBJ whole genome shotgun (WGS) entry which is preliminary data.</text>
</comment>
<proteinExistence type="predicted"/>
<dbReference type="AlphaFoldDB" id="A0A922NXJ4"/>